<gene>
    <name evidence="1" type="ORF">SDC9_188628</name>
</gene>
<proteinExistence type="predicted"/>
<name>A0A645HQ35_9ZZZZ</name>
<reference evidence="1" key="1">
    <citation type="submission" date="2019-08" db="EMBL/GenBank/DDBJ databases">
        <authorList>
            <person name="Kucharzyk K."/>
            <person name="Murdoch R.W."/>
            <person name="Higgins S."/>
            <person name="Loffler F."/>
        </authorList>
    </citation>
    <scope>NUCLEOTIDE SEQUENCE</scope>
</reference>
<dbReference type="EMBL" id="VSSQ01097913">
    <property type="protein sequence ID" value="MPN41087.1"/>
    <property type="molecule type" value="Genomic_DNA"/>
</dbReference>
<evidence type="ECO:0000313" key="1">
    <source>
        <dbReference type="EMBL" id="MPN41087.1"/>
    </source>
</evidence>
<comment type="caution">
    <text evidence="1">The sequence shown here is derived from an EMBL/GenBank/DDBJ whole genome shotgun (WGS) entry which is preliminary data.</text>
</comment>
<dbReference type="AlphaFoldDB" id="A0A645HQ35"/>
<accession>A0A645HQ35</accession>
<organism evidence="1">
    <name type="scientific">bioreactor metagenome</name>
    <dbReference type="NCBI Taxonomy" id="1076179"/>
    <lineage>
        <taxon>unclassified sequences</taxon>
        <taxon>metagenomes</taxon>
        <taxon>ecological metagenomes</taxon>
    </lineage>
</organism>
<sequence length="163" mass="19133">MIHYVERSLVQLAARISIAMRMEKLEAVFPCSKQPQNKPRLIFSFGIKMEDEEYRALVDELLSCRFWEDKLKLIKRRVHSLADLEEIVIDAELTETESMAMLQELGPVEIAALYRRHLKGTEFEDLEQNDATRLFRDTLRALIAQQPQIERDRIRRAAEAMED</sequence>
<protein>
    <submittedName>
        <fullName evidence="1">Uncharacterized protein</fullName>
    </submittedName>
</protein>